<evidence type="ECO:0000313" key="1">
    <source>
        <dbReference type="EMBL" id="PZO20387.1"/>
    </source>
</evidence>
<proteinExistence type="predicted"/>
<organism evidence="1 2">
    <name type="scientific">Leptolyngbya foveolarum</name>
    <dbReference type="NCBI Taxonomy" id="47253"/>
    <lineage>
        <taxon>Bacteria</taxon>
        <taxon>Bacillati</taxon>
        <taxon>Cyanobacteriota</taxon>
        <taxon>Cyanophyceae</taxon>
        <taxon>Leptolyngbyales</taxon>
        <taxon>Leptolyngbyaceae</taxon>
        <taxon>Leptolyngbya group</taxon>
        <taxon>Leptolyngbya</taxon>
    </lineage>
</organism>
<sequence>MVNQLTTAQQLRRSVRLVQPELLAQVPNDYGARQAFNYLRHRATNYDELLDWHRQQYGNVTPAENKALTQGAADVVIQAFREENVDLIQGRANTPFAKFSRSLAQLLGLDEGVDLAMIHDATKKLKQSQAMYKSWNERYRRQRELILKVVEAASPEIRTQVRAVYKANSRAKLSALEEQLSDV</sequence>
<dbReference type="AlphaFoldDB" id="A0A2W4UMC9"/>
<gene>
    <name evidence="1" type="ORF">DCF25_06685</name>
</gene>
<dbReference type="Proteomes" id="UP000249354">
    <property type="component" value="Unassembled WGS sequence"/>
</dbReference>
<protein>
    <submittedName>
        <fullName evidence="1">Uncharacterized protein</fullName>
    </submittedName>
</protein>
<comment type="caution">
    <text evidence="1">The sequence shown here is derived from an EMBL/GenBank/DDBJ whole genome shotgun (WGS) entry which is preliminary data.</text>
</comment>
<name>A0A2W4UMC9_9CYAN</name>
<reference evidence="2" key="1">
    <citation type="submission" date="2018-04" db="EMBL/GenBank/DDBJ databases">
        <authorList>
            <person name="Cornet L."/>
        </authorList>
    </citation>
    <scope>NUCLEOTIDE SEQUENCE [LARGE SCALE GENOMIC DNA]</scope>
</reference>
<dbReference type="EMBL" id="QBMC01000030">
    <property type="protein sequence ID" value="PZO20387.1"/>
    <property type="molecule type" value="Genomic_DNA"/>
</dbReference>
<reference evidence="1 2" key="2">
    <citation type="submission" date="2018-06" db="EMBL/GenBank/DDBJ databases">
        <title>Metagenomic assembly of (sub)arctic Cyanobacteria and their associated microbiome from non-axenic cultures.</title>
        <authorList>
            <person name="Baurain D."/>
        </authorList>
    </citation>
    <scope>NUCLEOTIDE SEQUENCE [LARGE SCALE GENOMIC DNA]</scope>
    <source>
        <strain evidence="1">ULC129bin1</strain>
    </source>
</reference>
<accession>A0A2W4UMC9</accession>
<evidence type="ECO:0000313" key="2">
    <source>
        <dbReference type="Proteomes" id="UP000249354"/>
    </source>
</evidence>